<protein>
    <submittedName>
        <fullName evidence="3">CAAX protease</fullName>
    </submittedName>
</protein>
<dbReference type="Proteomes" id="UP001162001">
    <property type="component" value="Segment"/>
</dbReference>
<accession>A0A7D3UWC9</accession>
<evidence type="ECO:0000313" key="4">
    <source>
        <dbReference type="Proteomes" id="UP001162001"/>
    </source>
</evidence>
<dbReference type="Pfam" id="PF02517">
    <property type="entry name" value="Rce1-like"/>
    <property type="match status" value="1"/>
</dbReference>
<feature type="transmembrane region" description="Helical" evidence="1">
    <location>
        <begin position="85"/>
        <end position="109"/>
    </location>
</feature>
<feature type="transmembrane region" description="Helical" evidence="1">
    <location>
        <begin position="115"/>
        <end position="138"/>
    </location>
</feature>
<dbReference type="EMBL" id="MT418680">
    <property type="protein sequence ID" value="QKF94754.1"/>
    <property type="molecule type" value="Genomic_DNA"/>
</dbReference>
<keyword evidence="1" id="KW-0472">Membrane</keyword>
<keyword evidence="1" id="KW-0812">Transmembrane</keyword>
<evidence type="ECO:0000256" key="1">
    <source>
        <dbReference type="SAM" id="Phobius"/>
    </source>
</evidence>
<gene>
    <name evidence="3" type="ORF">Fadolivirus_1_1296</name>
</gene>
<keyword evidence="3" id="KW-0645">Protease</keyword>
<keyword evidence="3" id="KW-0378">Hydrolase</keyword>
<dbReference type="GO" id="GO:0006508">
    <property type="term" value="P:proteolysis"/>
    <property type="evidence" value="ECO:0007669"/>
    <property type="project" value="UniProtKB-KW"/>
</dbReference>
<evidence type="ECO:0000259" key="2">
    <source>
        <dbReference type="Pfam" id="PF02517"/>
    </source>
</evidence>
<dbReference type="GO" id="GO:0004175">
    <property type="term" value="F:endopeptidase activity"/>
    <property type="evidence" value="ECO:0007669"/>
    <property type="project" value="UniProtKB-ARBA"/>
</dbReference>
<dbReference type="InterPro" id="IPR003675">
    <property type="entry name" value="Rce1/LyrA-like_dom"/>
</dbReference>
<sequence>MVPTLILLFFQVFGIYFTVKTLNEQKVRQTISLKDMLQIIYAYVITMPLLEESLFRSVCKQYLQDIPYSNIVNGILFGLAHIQNYAVHGSGLITIFQVISTSYLGYYVVQYESFLYAYLLHVYYNLIVVLGSYGIYYYQHIDDKITNELPLISINDIRCPSRSVDDNARLSFNEYRYIPRDCIDNELLKSIKKFDEIDKKRSNIIFSEI</sequence>
<organism evidence="3 4">
    <name type="scientific">Fadolivirus FV1/VV64</name>
    <dbReference type="NCBI Taxonomy" id="3070911"/>
    <lineage>
        <taxon>Viruses</taxon>
        <taxon>Varidnaviria</taxon>
        <taxon>Bamfordvirae</taxon>
        <taxon>Nucleocytoviricota</taxon>
        <taxon>Megaviricetes</taxon>
        <taxon>Imitervirales</taxon>
        <taxon>Mimiviridae</taxon>
        <taxon>Klosneuvirinae</taxon>
        <taxon>Fadolivirus</taxon>
        <taxon>Fadolivirus algeromassiliense</taxon>
    </lineage>
</organism>
<dbReference type="GO" id="GO:0080120">
    <property type="term" value="P:CAAX-box protein maturation"/>
    <property type="evidence" value="ECO:0007669"/>
    <property type="project" value="UniProtKB-ARBA"/>
</dbReference>
<feature type="domain" description="CAAX prenyl protease 2/Lysostaphin resistance protein A-like" evidence="2">
    <location>
        <begin position="39"/>
        <end position="127"/>
    </location>
</feature>
<evidence type="ECO:0000313" key="3">
    <source>
        <dbReference type="EMBL" id="QKF94754.1"/>
    </source>
</evidence>
<keyword evidence="1" id="KW-1133">Transmembrane helix</keyword>
<name>A0A7D3UWC9_9VIRU</name>
<reference evidence="3 4" key="1">
    <citation type="submission" date="2020-04" db="EMBL/GenBank/DDBJ databases">
        <title>Advantages and limits of metagenomic assembly and binning of a giant virus.</title>
        <authorList>
            <person name="Schulz F."/>
            <person name="Andreani J."/>
            <person name="Francis R."/>
            <person name="Boudjemaa H."/>
            <person name="Bou Khalil J.Y."/>
            <person name="Lee J."/>
            <person name="La Scola B."/>
            <person name="Woyke T."/>
        </authorList>
    </citation>
    <scope>NUCLEOTIDE SEQUENCE [LARGE SCALE GENOMIC DNA]</scope>
    <source>
        <strain evidence="3 4">FV1/VV64</strain>
    </source>
</reference>
<keyword evidence="4" id="KW-1185">Reference proteome</keyword>
<proteinExistence type="predicted"/>